<dbReference type="AlphaFoldDB" id="A0AAW9K6Y4"/>
<evidence type="ECO:0000313" key="2">
    <source>
        <dbReference type="Proteomes" id="UP001290462"/>
    </source>
</evidence>
<gene>
    <name evidence="1" type="ORF">RAK27_05145</name>
</gene>
<dbReference type="Proteomes" id="UP001290462">
    <property type="component" value="Unassembled WGS sequence"/>
</dbReference>
<evidence type="ECO:0000313" key="1">
    <source>
        <dbReference type="EMBL" id="MDZ5758038.1"/>
    </source>
</evidence>
<dbReference type="InterPro" id="IPR016177">
    <property type="entry name" value="DNA-bd_dom_sf"/>
</dbReference>
<reference evidence="1" key="1">
    <citation type="submission" date="2023-08" db="EMBL/GenBank/DDBJ databases">
        <title>Genomic characterization of piscicolin 126 produced by Carnobacterium maltaromaticum CM22 strain isolated from salmon (Salmo salar).</title>
        <authorList>
            <person name="Gonzalez-Gragera E."/>
            <person name="Garcia-Lopez J.D."/>
            <person name="Teso-Perez C."/>
            <person name="Gimenez-Hernandez I."/>
            <person name="Peralta-Sanchez J.M."/>
            <person name="Valdivia E."/>
            <person name="Montalban-Lopez M."/>
            <person name="Martin-Platero A.M."/>
            <person name="Banos A."/>
            <person name="Martinez-Bueno M."/>
        </authorList>
    </citation>
    <scope>NUCLEOTIDE SEQUENCE</scope>
    <source>
        <strain evidence="1">CM22</strain>
    </source>
</reference>
<protein>
    <submittedName>
        <fullName evidence="1">AP2/ERF family transcription factor</fullName>
    </submittedName>
</protein>
<organism evidence="1 2">
    <name type="scientific">Carnobacterium maltaromaticum</name>
    <name type="common">Carnobacterium piscicola</name>
    <dbReference type="NCBI Taxonomy" id="2751"/>
    <lineage>
        <taxon>Bacteria</taxon>
        <taxon>Bacillati</taxon>
        <taxon>Bacillota</taxon>
        <taxon>Bacilli</taxon>
        <taxon>Lactobacillales</taxon>
        <taxon>Carnobacteriaceae</taxon>
        <taxon>Carnobacterium</taxon>
    </lineage>
</organism>
<dbReference type="EMBL" id="JAVBVO010000003">
    <property type="protein sequence ID" value="MDZ5758038.1"/>
    <property type="molecule type" value="Genomic_DNA"/>
</dbReference>
<dbReference type="Gene3D" id="1.20.5.2050">
    <property type="match status" value="1"/>
</dbReference>
<comment type="caution">
    <text evidence="1">The sequence shown here is derived from an EMBL/GenBank/DDBJ whole genome shotgun (WGS) entry which is preliminary data.</text>
</comment>
<sequence length="166" mass="18938">MNRQVFDLTGQKFGRLVVQSFDKSEKGNAKWNCICECGNEVSVLAMSLKSGDTQSCGCLALERSRVSAEKNLHSESIKKKALENREKSDRQNGIYVSALKRKRAVNNKSGVKGVFWDKTRQRWRATITLNGKTKWLGTFIHIEDAIEARKKAEKLYFDLIIESHKK</sequence>
<dbReference type="GO" id="GO:0003677">
    <property type="term" value="F:DNA binding"/>
    <property type="evidence" value="ECO:0007669"/>
    <property type="project" value="InterPro"/>
</dbReference>
<proteinExistence type="predicted"/>
<dbReference type="RefSeq" id="WP_322808619.1">
    <property type="nucleotide sequence ID" value="NZ_JAVBVO010000003.1"/>
</dbReference>
<accession>A0AAW9K6Y4</accession>
<name>A0AAW9K6Y4_CARML</name>
<dbReference type="SUPFAM" id="SSF54171">
    <property type="entry name" value="DNA-binding domain"/>
    <property type="match status" value="1"/>
</dbReference>